<dbReference type="RefSeq" id="WP_135944826.1">
    <property type="nucleotide sequence ID" value="NZ_BMEI01000002.1"/>
</dbReference>
<reference evidence="3 4" key="1">
    <citation type="journal article" date="2013" name="Int. J. Syst. Evol. Microbiol.">
        <title>Marinicauda pacifica gen. nov., sp. nov., a prosthecate alphaproteobacterium of the family Hyphomonadaceae isolated from deep seawater.</title>
        <authorList>
            <person name="Zhang X.Y."/>
            <person name="Li G.W."/>
            <person name="Wang C.S."/>
            <person name="Zhang Y.J."/>
            <person name="Xu X.W."/>
            <person name="Li H."/>
            <person name="Liu A."/>
            <person name="Liu C."/>
            <person name="Xie B.B."/>
            <person name="Qin Q.L."/>
            <person name="Xu Z."/>
            <person name="Chen X.L."/>
            <person name="Zhou B.C."/>
            <person name="Zhang Y.Z."/>
        </authorList>
    </citation>
    <scope>NUCLEOTIDE SEQUENCE [LARGE SCALE GENOMIC DNA]</scope>
    <source>
        <strain evidence="3 4">P-1 km-3</strain>
    </source>
</reference>
<dbReference type="AlphaFoldDB" id="A0A4V3RZ76"/>
<dbReference type="EMBL" id="SRXV01000002">
    <property type="protein sequence ID" value="TGY93109.1"/>
    <property type="molecule type" value="Genomic_DNA"/>
</dbReference>
<evidence type="ECO:0008006" key="5">
    <source>
        <dbReference type="Google" id="ProtNLM"/>
    </source>
</evidence>
<dbReference type="OrthoDB" id="237393at2"/>
<gene>
    <name evidence="3" type="ORF">E5162_08585</name>
</gene>
<keyword evidence="4" id="KW-1185">Reference proteome</keyword>
<proteinExistence type="predicted"/>
<evidence type="ECO:0000313" key="4">
    <source>
        <dbReference type="Proteomes" id="UP000305451"/>
    </source>
</evidence>
<dbReference type="PROSITE" id="PS51257">
    <property type="entry name" value="PROKAR_LIPOPROTEIN"/>
    <property type="match status" value="1"/>
</dbReference>
<dbReference type="Proteomes" id="UP000305451">
    <property type="component" value="Unassembled WGS sequence"/>
</dbReference>
<keyword evidence="2" id="KW-0732">Signal</keyword>
<evidence type="ECO:0000256" key="2">
    <source>
        <dbReference type="SAM" id="SignalP"/>
    </source>
</evidence>
<name>A0A4V3RZ76_9PROT</name>
<comment type="caution">
    <text evidence="3">The sequence shown here is derived from an EMBL/GenBank/DDBJ whole genome shotgun (WGS) entry which is preliminary data.</text>
</comment>
<accession>A0A4V3RZ76</accession>
<evidence type="ECO:0000313" key="3">
    <source>
        <dbReference type="EMBL" id="TGY93109.1"/>
    </source>
</evidence>
<dbReference type="PANTHER" id="PTHR41339:SF1">
    <property type="entry name" value="SECRETED PROTEIN"/>
    <property type="match status" value="1"/>
</dbReference>
<feature type="signal peptide" evidence="2">
    <location>
        <begin position="1"/>
        <end position="20"/>
    </location>
</feature>
<evidence type="ECO:0000256" key="1">
    <source>
        <dbReference type="SAM" id="MobiDB-lite"/>
    </source>
</evidence>
<organism evidence="3 4">
    <name type="scientific">Marinicauda pacifica</name>
    <dbReference type="NCBI Taxonomy" id="1133559"/>
    <lineage>
        <taxon>Bacteria</taxon>
        <taxon>Pseudomonadati</taxon>
        <taxon>Pseudomonadota</taxon>
        <taxon>Alphaproteobacteria</taxon>
        <taxon>Maricaulales</taxon>
        <taxon>Maricaulaceae</taxon>
        <taxon>Marinicauda</taxon>
    </lineage>
</organism>
<dbReference type="PANTHER" id="PTHR41339">
    <property type="entry name" value="LIPL48"/>
    <property type="match status" value="1"/>
</dbReference>
<feature type="chain" id="PRO_5020396429" description="Lipoprotein" evidence="2">
    <location>
        <begin position="21"/>
        <end position="949"/>
    </location>
</feature>
<sequence>MPTKSFAQFLLIGASCAVLAACSGSSVNSPGEENQVPPPPTGGGGGGGAQTLNLIPSAGCPSGTTSSTEAVSFSGGSADVTACRLTGNLTSDVTVPANATVFLSGAVFVGSDAGATGGNNGPTLTLEPGATVMGQSGGDYIVVPRGSSIDAQGTATNPVVMTSAQDIVEQRLGTPREFFSGVRGEWGGLVLNGRAPINACIDGTAAGGTADCQKSGEGSSGLFGGGDPADSSGTLSYVQVKYAGFRVNNTDELNGIAFQGTGSGTTAEFIQVHNNTDDGIEMFGGATNLRNVVLTGIGDDSLDYTDGWTGNVQFALVVHAPDDSDQGFEFDNNGDDNDALPRSNPTISNFTLIGQRASSASDAGMLLREGTAGTLANGIVVDFNETCLDIDQAATFDQAAAGNLSLQSTLFDCPTNFGDEAGDPAANTPSAFFAKDPNNVATTNTLADTYFPGPAELAVTPVDPTTLGSFFTAADYIGAFSPSESPSSSWAAGWTFGLFADPDCPTNTTATGELINGQEVCRLTGTLLDDTTLTGGFAYELVGAVFVGRDAGADPASPTANAREVNLTIEPGATLFGSSGGDYLVVTRGSSLNSNGTANRPVVMTSRADIEGTQPNPLTARGEWGGLVINGRAPINACIDGTATGGSVNCEKSGEGSSGLFGGATADDDSGSLSYTRVQYAGFRVNNTDELNGIAFQGVGSGTDVNFIQVHNNSDDGVEFFGGTVNAKHIVLTGNADDSMDYTDGWTGKVQYVIVQHAVDDADQAFEFDNNGDANDALPRSNPTISNFTLIGQRASSSSDYGMLLREGTAGRLMNGIVVDFNDACLDIDQSATFNQAAAGNLGLESTFFDCPTNFEDESGDPAATQPSALFAAGANNVTGTTSLEGFSFITDMSANNASGVVPAPAGPEAGVTAIDPSTVDAFFDSVTYIGAVENAADTWYQGWTLQQQ</sequence>
<feature type="region of interest" description="Disordered" evidence="1">
    <location>
        <begin position="27"/>
        <end position="51"/>
    </location>
</feature>
<protein>
    <recommendedName>
        <fullName evidence="5">Lipoprotein</fullName>
    </recommendedName>
</protein>